<gene>
    <name evidence="5" type="ORF">SAMN05660964_01941</name>
</gene>
<protein>
    <submittedName>
        <fullName evidence="5">NADH:flavin oxidoreductase / NADH oxidase family protein</fullName>
    </submittedName>
</protein>
<dbReference type="OrthoDB" id="8523426at2"/>
<dbReference type="Proteomes" id="UP000199397">
    <property type="component" value="Unassembled WGS sequence"/>
</dbReference>
<dbReference type="PANTHER" id="PTHR22893">
    <property type="entry name" value="NADH OXIDOREDUCTASE-RELATED"/>
    <property type="match status" value="1"/>
</dbReference>
<name>A0A1H4CH27_9GAMM</name>
<dbReference type="FunFam" id="3.20.20.70:FF:000059">
    <property type="entry name" value="N-ethylmaleimide reductase, FMN-linked"/>
    <property type="match status" value="1"/>
</dbReference>
<dbReference type="EMBL" id="FNQP01000010">
    <property type="protein sequence ID" value="SEA59667.1"/>
    <property type="molecule type" value="Genomic_DNA"/>
</dbReference>
<dbReference type="InterPro" id="IPR045247">
    <property type="entry name" value="Oye-like"/>
</dbReference>
<evidence type="ECO:0000313" key="5">
    <source>
        <dbReference type="EMBL" id="SEA59667.1"/>
    </source>
</evidence>
<dbReference type="InterPro" id="IPR001155">
    <property type="entry name" value="OxRdtase_FMN_N"/>
</dbReference>
<sequence length="354" mass="38347">MISLFGSAQLGDLTLRNRVIMAPLTRCRASAGRVPNTLMAQYYQQRATAGLILTEATSVTPMGVGYPDTPGIWSDEQVQGWKLVTHAVHQAGGLIFLQLWHVGRISDSSYLNGELPVAPSAIAAEGHVSLVRPEKQYEVPRALAIDEIPSIVAAYCKGAENAKLAGFDGVEIHGANGYLLDQFLQDSTNKRTDAYGGSLENRARLMLEVTDAVVDVWGASRVGMHLAPRCDAHTMGDSNPLATFTYVAQELGKRNIAFIFTREAPGDDSISPAMKQAFGGFFIANENFDAQTAQQVLDAGNADAVAFGKAFIANPDLPRRLQENLPLNPPNFNTFYPMGSLDFALGYTDYPFTD</sequence>
<dbReference type="Gene3D" id="3.20.20.70">
    <property type="entry name" value="Aldolase class I"/>
    <property type="match status" value="1"/>
</dbReference>
<evidence type="ECO:0000256" key="2">
    <source>
        <dbReference type="ARBA" id="ARBA00005979"/>
    </source>
</evidence>
<dbReference type="PANTHER" id="PTHR22893:SF98">
    <property type="entry name" value="OXIDOREDUCTASE"/>
    <property type="match status" value="1"/>
</dbReference>
<accession>A0A1H4CH27</accession>
<dbReference type="GO" id="GO:0016628">
    <property type="term" value="F:oxidoreductase activity, acting on the CH-CH group of donors, NAD or NADP as acceptor"/>
    <property type="evidence" value="ECO:0007669"/>
    <property type="project" value="UniProtKB-ARBA"/>
</dbReference>
<proteinExistence type="inferred from homology"/>
<keyword evidence="3" id="KW-0560">Oxidoreductase</keyword>
<dbReference type="Pfam" id="PF00724">
    <property type="entry name" value="Oxidored_FMN"/>
    <property type="match status" value="1"/>
</dbReference>
<organism evidence="5 6">
    <name type="scientific">Thiothrix caldifontis</name>
    <dbReference type="NCBI Taxonomy" id="525918"/>
    <lineage>
        <taxon>Bacteria</taxon>
        <taxon>Pseudomonadati</taxon>
        <taxon>Pseudomonadota</taxon>
        <taxon>Gammaproteobacteria</taxon>
        <taxon>Thiotrichales</taxon>
        <taxon>Thiotrichaceae</taxon>
        <taxon>Thiothrix</taxon>
    </lineage>
</organism>
<dbReference type="RefSeq" id="WP_093068002.1">
    <property type="nucleotide sequence ID" value="NZ_FNQP01000010.1"/>
</dbReference>
<dbReference type="CDD" id="cd02933">
    <property type="entry name" value="OYE_like_FMN"/>
    <property type="match status" value="1"/>
</dbReference>
<dbReference type="InterPro" id="IPR013785">
    <property type="entry name" value="Aldolase_TIM"/>
</dbReference>
<comment type="similarity">
    <text evidence="2">Belongs to the NADH:flavin oxidoreductase/NADH oxidase family.</text>
</comment>
<evidence type="ECO:0000256" key="1">
    <source>
        <dbReference type="ARBA" id="ARBA00001917"/>
    </source>
</evidence>
<feature type="domain" description="NADH:flavin oxidoreductase/NADH oxidase N-terminal" evidence="4">
    <location>
        <begin position="4"/>
        <end position="328"/>
    </location>
</feature>
<dbReference type="AlphaFoldDB" id="A0A1H4CH27"/>
<dbReference type="GO" id="GO:0010181">
    <property type="term" value="F:FMN binding"/>
    <property type="evidence" value="ECO:0007669"/>
    <property type="project" value="InterPro"/>
</dbReference>
<evidence type="ECO:0000313" key="6">
    <source>
        <dbReference type="Proteomes" id="UP000199397"/>
    </source>
</evidence>
<keyword evidence="6" id="KW-1185">Reference proteome</keyword>
<evidence type="ECO:0000259" key="4">
    <source>
        <dbReference type="Pfam" id="PF00724"/>
    </source>
</evidence>
<comment type="cofactor">
    <cofactor evidence="1">
        <name>FMN</name>
        <dbReference type="ChEBI" id="CHEBI:58210"/>
    </cofactor>
</comment>
<evidence type="ECO:0000256" key="3">
    <source>
        <dbReference type="ARBA" id="ARBA00023002"/>
    </source>
</evidence>
<dbReference type="STRING" id="525918.SAMN05660964_01941"/>
<dbReference type="GO" id="GO:0005829">
    <property type="term" value="C:cytosol"/>
    <property type="evidence" value="ECO:0007669"/>
    <property type="project" value="UniProtKB-ARBA"/>
</dbReference>
<dbReference type="SUPFAM" id="SSF51395">
    <property type="entry name" value="FMN-linked oxidoreductases"/>
    <property type="match status" value="1"/>
</dbReference>
<reference evidence="5 6" key="1">
    <citation type="submission" date="2016-10" db="EMBL/GenBank/DDBJ databases">
        <authorList>
            <person name="de Groot N.N."/>
        </authorList>
    </citation>
    <scope>NUCLEOTIDE SEQUENCE [LARGE SCALE GENOMIC DNA]</scope>
    <source>
        <strain evidence="5 6">DSM 21228</strain>
    </source>
</reference>